<dbReference type="GO" id="GO:0032259">
    <property type="term" value="P:methylation"/>
    <property type="evidence" value="ECO:0007669"/>
    <property type="project" value="UniProtKB-KW"/>
</dbReference>
<reference evidence="9 11" key="3">
    <citation type="journal article" date="2020" name="Int. J. Syst. Evol. Microbiol.">
        <title>Novel acetic acid bacteria from cider fermentations: Acetobacter conturbans sp. nov. and Acetobacter fallax sp. nov.</title>
        <authorList>
            <person name="Sombolestani A.S."/>
            <person name="Cleenwerck I."/>
            <person name="Cnockaert M."/>
            <person name="Borremans W."/>
            <person name="Wieme A.D."/>
            <person name="De Vuyst L."/>
            <person name="Vandamme P."/>
        </authorList>
    </citation>
    <scope>NUCLEOTIDE SEQUENCE [LARGE SCALE GENOMIC DNA]</scope>
    <source>
        <strain evidence="9 11">LMG 23848</strain>
    </source>
</reference>
<comment type="function">
    <text evidence="5">Methylates the class 1 translation termination release factors RF1/PrfA and RF2/PrfB on the glutamine residue of the universally conserved GGQ motif.</text>
</comment>
<dbReference type="InterPro" id="IPR029063">
    <property type="entry name" value="SAM-dependent_MTases_sf"/>
</dbReference>
<dbReference type="NCBIfam" id="TIGR03534">
    <property type="entry name" value="RF_mod_PrmC"/>
    <property type="match status" value="1"/>
</dbReference>
<dbReference type="Gene3D" id="3.40.50.150">
    <property type="entry name" value="Vaccinia Virus protein VP39"/>
    <property type="match status" value="1"/>
</dbReference>
<dbReference type="NCBIfam" id="TIGR00536">
    <property type="entry name" value="hemK_fam"/>
    <property type="match status" value="1"/>
</dbReference>
<dbReference type="InterPro" id="IPR040758">
    <property type="entry name" value="PrmC_N"/>
</dbReference>
<evidence type="ECO:0000313" key="10">
    <source>
        <dbReference type="Proteomes" id="UP000068250"/>
    </source>
</evidence>
<organism evidence="8 10">
    <name type="scientific">Acetobacter ghanensis</name>
    <dbReference type="NCBI Taxonomy" id="431306"/>
    <lineage>
        <taxon>Bacteria</taxon>
        <taxon>Pseudomonadati</taxon>
        <taxon>Pseudomonadota</taxon>
        <taxon>Alphaproteobacteria</taxon>
        <taxon>Acetobacterales</taxon>
        <taxon>Acetobacteraceae</taxon>
        <taxon>Acetobacter</taxon>
    </lineage>
</organism>
<gene>
    <name evidence="8" type="primary">hemK</name>
    <name evidence="5 9" type="synonym">prmC</name>
    <name evidence="8" type="ORF">AGA_1604</name>
    <name evidence="9" type="ORF">GOB80_00965</name>
</gene>
<dbReference type="AlphaFoldDB" id="A0A0U5F785"/>
<keyword evidence="2 5" id="KW-0808">Transferase</keyword>
<reference evidence="8" key="2">
    <citation type="submission" date="2014-09" db="EMBL/GenBank/DDBJ databases">
        <authorList>
            <person name="Magalhaes I.L.F."/>
            <person name="Oliveira U."/>
            <person name="Santos F.R."/>
            <person name="Vidigal T.H.D.A."/>
            <person name="Brescovit A.D."/>
            <person name="Santos A.J."/>
        </authorList>
    </citation>
    <scope>NUCLEOTIDE SEQUENCE</scope>
    <source>
        <strain evidence="8">LMG 23848T</strain>
    </source>
</reference>
<dbReference type="EMBL" id="LN609302">
    <property type="protein sequence ID" value="CEF55771.1"/>
    <property type="molecule type" value="Genomic_DNA"/>
</dbReference>
<evidence type="ECO:0000256" key="3">
    <source>
        <dbReference type="ARBA" id="ARBA00022691"/>
    </source>
</evidence>
<evidence type="ECO:0000313" key="8">
    <source>
        <dbReference type="EMBL" id="CEF55771.1"/>
    </source>
</evidence>
<dbReference type="GO" id="GO:0102559">
    <property type="term" value="F:peptide chain release factor N(5)-glutamine methyltransferase activity"/>
    <property type="evidence" value="ECO:0007669"/>
    <property type="project" value="UniProtKB-EC"/>
</dbReference>
<name>A0A0U5F785_9PROT</name>
<dbReference type="InterPro" id="IPR004556">
    <property type="entry name" value="HemK-like"/>
</dbReference>
<dbReference type="CDD" id="cd02440">
    <property type="entry name" value="AdoMet_MTases"/>
    <property type="match status" value="1"/>
</dbReference>
<feature type="domain" description="Methyltransferase small" evidence="6">
    <location>
        <begin position="114"/>
        <end position="205"/>
    </location>
</feature>
<reference evidence="10" key="1">
    <citation type="submission" date="2014-09" db="EMBL/GenBank/DDBJ databases">
        <authorList>
            <person name="Illeghems K.G."/>
        </authorList>
    </citation>
    <scope>NUCLEOTIDE SEQUENCE [LARGE SCALE GENOMIC DNA]</scope>
    <source>
        <strain evidence="10">LMG 23848T</strain>
    </source>
</reference>
<feature type="binding site" evidence="5">
    <location>
        <position position="200"/>
    </location>
    <ligand>
        <name>S-adenosyl-L-methionine</name>
        <dbReference type="ChEBI" id="CHEBI:59789"/>
    </ligand>
</feature>
<evidence type="ECO:0000256" key="5">
    <source>
        <dbReference type="HAMAP-Rule" id="MF_02126"/>
    </source>
</evidence>
<evidence type="ECO:0000256" key="2">
    <source>
        <dbReference type="ARBA" id="ARBA00022679"/>
    </source>
</evidence>
<dbReference type="InterPro" id="IPR050320">
    <property type="entry name" value="N5-glutamine_MTase"/>
</dbReference>
<dbReference type="PANTHER" id="PTHR18895">
    <property type="entry name" value="HEMK METHYLTRANSFERASE"/>
    <property type="match status" value="1"/>
</dbReference>
<dbReference type="EC" id="2.1.1.297" evidence="5"/>
<dbReference type="Proteomes" id="UP000657200">
    <property type="component" value="Unassembled WGS sequence"/>
</dbReference>
<dbReference type="Pfam" id="PF17827">
    <property type="entry name" value="PrmC_N"/>
    <property type="match status" value="1"/>
</dbReference>
<dbReference type="Pfam" id="PF05175">
    <property type="entry name" value="MTS"/>
    <property type="match status" value="1"/>
</dbReference>
<dbReference type="HAMAP" id="MF_02126">
    <property type="entry name" value="RF_methyltr_PrmC"/>
    <property type="match status" value="1"/>
</dbReference>
<dbReference type="RefSeq" id="WP_083503580.1">
    <property type="nucleotide sequence ID" value="NZ_LN609302.1"/>
</dbReference>
<accession>A0A0U5F785</accession>
<feature type="binding site" evidence="5">
    <location>
        <position position="155"/>
    </location>
    <ligand>
        <name>S-adenosyl-L-methionine</name>
        <dbReference type="ChEBI" id="CHEBI:59789"/>
    </ligand>
</feature>
<evidence type="ECO:0000259" key="6">
    <source>
        <dbReference type="Pfam" id="PF05175"/>
    </source>
</evidence>
<feature type="binding site" evidence="5">
    <location>
        <begin position="132"/>
        <end position="136"/>
    </location>
    <ligand>
        <name>S-adenosyl-L-methionine</name>
        <dbReference type="ChEBI" id="CHEBI:59789"/>
    </ligand>
</feature>
<evidence type="ECO:0000313" key="9">
    <source>
        <dbReference type="EMBL" id="NHO38263.1"/>
    </source>
</evidence>
<proteinExistence type="inferred from homology"/>
<keyword evidence="11" id="KW-1185">Reference proteome</keyword>
<evidence type="ECO:0000313" key="11">
    <source>
        <dbReference type="Proteomes" id="UP000657200"/>
    </source>
</evidence>
<dbReference type="GO" id="GO:0003676">
    <property type="term" value="F:nucleic acid binding"/>
    <property type="evidence" value="ECO:0007669"/>
    <property type="project" value="InterPro"/>
</dbReference>
<dbReference type="SUPFAM" id="SSF53335">
    <property type="entry name" value="S-adenosyl-L-methionine-dependent methyltransferases"/>
    <property type="match status" value="1"/>
</dbReference>
<sequence>MILQSKAENAASHQSIQDLLVRGTALLRDAGVENPRREARLLLQYALGLTPEALLAMSPREVVAAEPFLAWVGRRAQHEPFAYITGSKGFWSLELGVSPASLVPRGDTETLIAALLDHCPDHNAELSFLDMGTGSGCILLAALAEYPNAWGLGVDIHPAAAMLARSNAQRCNMAQRALIMAGQWGEALRAGTRFDVVFSNPPYIPTADLDDLMEEVRAHEPVRALDGGADGLDAYRYLCSQLPLWLSEQGIGIFEIGIRQDAALRAIAGQNGLDVVQIVPDLAGIPRSVVLRQSEPSARI</sequence>
<evidence type="ECO:0000256" key="1">
    <source>
        <dbReference type="ARBA" id="ARBA00022603"/>
    </source>
</evidence>
<dbReference type="STRING" id="431306.AGA_1604"/>
<comment type="similarity">
    <text evidence="5">Belongs to the protein N5-glutamine methyltransferase family. PrmC subfamily.</text>
</comment>
<keyword evidence="1 5" id="KW-0489">Methyltransferase</keyword>
<dbReference type="Gene3D" id="1.10.8.10">
    <property type="entry name" value="DNA helicase RuvA subunit, C-terminal domain"/>
    <property type="match status" value="1"/>
</dbReference>
<dbReference type="InterPro" id="IPR019874">
    <property type="entry name" value="RF_methyltr_PrmC"/>
</dbReference>
<dbReference type="EMBL" id="WOTE01000001">
    <property type="protein sequence ID" value="NHO38263.1"/>
    <property type="molecule type" value="Genomic_DNA"/>
</dbReference>
<evidence type="ECO:0000256" key="4">
    <source>
        <dbReference type="ARBA" id="ARBA00048391"/>
    </source>
</evidence>
<comment type="catalytic activity">
    <reaction evidence="4 5">
        <text>L-glutaminyl-[peptide chain release factor] + S-adenosyl-L-methionine = N(5)-methyl-L-glutaminyl-[peptide chain release factor] + S-adenosyl-L-homocysteine + H(+)</text>
        <dbReference type="Rhea" id="RHEA:42896"/>
        <dbReference type="Rhea" id="RHEA-COMP:10271"/>
        <dbReference type="Rhea" id="RHEA-COMP:10272"/>
        <dbReference type="ChEBI" id="CHEBI:15378"/>
        <dbReference type="ChEBI" id="CHEBI:30011"/>
        <dbReference type="ChEBI" id="CHEBI:57856"/>
        <dbReference type="ChEBI" id="CHEBI:59789"/>
        <dbReference type="ChEBI" id="CHEBI:61891"/>
        <dbReference type="EC" id="2.1.1.297"/>
    </reaction>
</comment>
<feature type="binding site" evidence="5">
    <location>
        <position position="184"/>
    </location>
    <ligand>
        <name>S-adenosyl-L-methionine</name>
        <dbReference type="ChEBI" id="CHEBI:59789"/>
    </ligand>
</feature>
<feature type="domain" description="Release factor glutamine methyltransferase N-terminal" evidence="7">
    <location>
        <begin position="18"/>
        <end position="86"/>
    </location>
</feature>
<dbReference type="Proteomes" id="UP000068250">
    <property type="component" value="Chromosome I"/>
</dbReference>
<feature type="binding site" evidence="5">
    <location>
        <begin position="200"/>
        <end position="203"/>
    </location>
    <ligand>
        <name>substrate</name>
    </ligand>
</feature>
<dbReference type="InterPro" id="IPR002052">
    <property type="entry name" value="DNA_methylase_N6_adenine_CS"/>
</dbReference>
<keyword evidence="3 5" id="KW-0949">S-adenosyl-L-methionine</keyword>
<protein>
    <recommendedName>
        <fullName evidence="5">Release factor glutamine methyltransferase</fullName>
        <shortName evidence="5">RF MTase</shortName>
        <ecNumber evidence="5">2.1.1.297</ecNumber>
    </recommendedName>
    <alternativeName>
        <fullName evidence="5">N5-glutamine methyltransferase PrmC</fullName>
    </alternativeName>
    <alternativeName>
        <fullName evidence="5">Protein-(glutamine-N5) MTase PrmC</fullName>
    </alternativeName>
    <alternativeName>
        <fullName evidence="5">Protein-glutamine N-methyltransferase PrmC</fullName>
    </alternativeName>
</protein>
<evidence type="ECO:0000259" key="7">
    <source>
        <dbReference type="Pfam" id="PF17827"/>
    </source>
</evidence>
<dbReference type="PROSITE" id="PS00092">
    <property type="entry name" value="N6_MTASE"/>
    <property type="match status" value="1"/>
</dbReference>
<dbReference type="OrthoDB" id="9800643at2"/>
<dbReference type="PANTHER" id="PTHR18895:SF74">
    <property type="entry name" value="MTRF1L RELEASE FACTOR GLUTAMINE METHYLTRANSFERASE"/>
    <property type="match status" value="1"/>
</dbReference>
<dbReference type="PATRIC" id="fig|431306.5.peg.1633"/>
<dbReference type="InterPro" id="IPR007848">
    <property type="entry name" value="Small_mtfrase_dom"/>
</dbReference>